<dbReference type="PROSITE" id="PS51379">
    <property type="entry name" value="4FE4S_FER_2"/>
    <property type="match status" value="2"/>
</dbReference>
<keyword evidence="2" id="KW-0479">Metal-binding</keyword>
<dbReference type="SUPFAM" id="SSF46548">
    <property type="entry name" value="alpha-helical ferredoxin"/>
    <property type="match status" value="1"/>
</dbReference>
<dbReference type="eggNOG" id="COG0493">
    <property type="taxonomic scope" value="Bacteria"/>
</dbReference>
<evidence type="ECO:0000313" key="8">
    <source>
        <dbReference type="Proteomes" id="UP000001052"/>
    </source>
</evidence>
<name>C8X3U6_DESRD</name>
<dbReference type="Pfam" id="PF02754">
    <property type="entry name" value="CCG"/>
    <property type="match status" value="2"/>
</dbReference>
<keyword evidence="3" id="KW-0560">Oxidoreductase</keyword>
<sequence>MDQTDLRSIEYQCIQEEWAYCRAACPLHVDARSFCMALGQGKHDDARAVLEKTMPIAGILGRVCEAPCERACKRQEAGGAIQIGRLEQFCVRHTSRRKKPMRIPDRGRRATVLGCGISSLTVAHDLARKGYRIQVYHSAAAAEDDLTVRFTEQQVPRAAISEELAFLHSLGVECTAQKCTQELVLSLLEQGHVVYVGVDAVDPAVLPSGLDTREAATLGAPEEGLFFGGVSARKGTASAIADAAEGRSAAISMDRLTQKASLYADRDREGPLDTRLVTSLEGVEEIPPQLTGDPHSADPEMVRDEAGRCLACECMICVRNCPYLEAFGEYPKRYVRQIYNNEAIVHGTRMANNLINSCMLCGLCTTLCPHDFPMGDVCREARERMVGKDTMPPSAHWFAMQDLEFSQSEEFFLLRDDPEHENCAWLFFPGCQLCATHPQQIAPTFDWLRHNLSGGVGLALSCCGAPAHWGGRRERFAEVTRQLRDAASGLGQPTWIVACPTCQSMLQAMDQPPQLISLWEVFTRHQGQLPPLTAAEKAALVDPCTSSDQPQVQQAVRNLAQENVATISEPRRNAEEAACCGYGGLVSNANPEVAARAAEQRCQGSEGDALTYCAMCRDQIARSGKPAAHILELLFPGDSAPFRAQGTTLSLRRGNRRWLKNQLLTTYWNEPGLAAPEYAAIKLQMESEVRDLLDKRRILDSDIQQVIQDAGSAGQRFYDTESQSSLASLQLGEVTFWVHYTRQQDSSYQIHTAYSHRMIIKTVQSKRA</sequence>
<keyword evidence="1" id="KW-0004">4Fe-4S</keyword>
<evidence type="ECO:0000256" key="3">
    <source>
        <dbReference type="ARBA" id="ARBA00023002"/>
    </source>
</evidence>
<dbReference type="KEGG" id="drt:Dret_1809"/>
<dbReference type="InterPro" id="IPR036188">
    <property type="entry name" value="FAD/NAD-bd_sf"/>
</dbReference>
<evidence type="ECO:0000256" key="1">
    <source>
        <dbReference type="ARBA" id="ARBA00022485"/>
    </source>
</evidence>
<dbReference type="eggNOG" id="COG0247">
    <property type="taxonomic scope" value="Bacteria"/>
</dbReference>
<keyword evidence="5" id="KW-0411">Iron-sulfur</keyword>
<gene>
    <name evidence="7" type="ordered locus">Dret_1809</name>
</gene>
<evidence type="ECO:0000256" key="5">
    <source>
        <dbReference type="ARBA" id="ARBA00023014"/>
    </source>
</evidence>
<dbReference type="STRING" id="485915.Dret_1809"/>
<dbReference type="PANTHER" id="PTHR43255:SF1">
    <property type="entry name" value="IRON-SULFUR-BINDING OXIDOREDUCTASE FADF-RELATED"/>
    <property type="match status" value="1"/>
</dbReference>
<dbReference type="SUPFAM" id="SSF51905">
    <property type="entry name" value="FAD/NAD(P)-binding domain"/>
    <property type="match status" value="1"/>
</dbReference>
<dbReference type="OrthoDB" id="9803192at2"/>
<accession>C8X3U6</accession>
<dbReference type="InterPro" id="IPR009051">
    <property type="entry name" value="Helical_ferredxn"/>
</dbReference>
<dbReference type="HOGENOM" id="CLU_363603_0_0_7"/>
<reference evidence="7 8" key="2">
    <citation type="journal article" date="2010" name="Stand. Genomic Sci.">
        <title>Complete genome sequence of Desulfohalobium retbaense type strain (HR(100)).</title>
        <authorList>
            <person name="Spring S."/>
            <person name="Nolan M."/>
            <person name="Lapidus A."/>
            <person name="Glavina Del Rio T."/>
            <person name="Copeland A."/>
            <person name="Tice H."/>
            <person name="Cheng J.F."/>
            <person name="Lucas S."/>
            <person name="Land M."/>
            <person name="Chen F."/>
            <person name="Bruce D."/>
            <person name="Goodwin L."/>
            <person name="Pitluck S."/>
            <person name="Ivanova N."/>
            <person name="Mavromatis K."/>
            <person name="Mikhailova N."/>
            <person name="Pati A."/>
            <person name="Chen A."/>
            <person name="Palaniappan K."/>
            <person name="Hauser L."/>
            <person name="Chang Y.J."/>
            <person name="Jeffries C.D."/>
            <person name="Munk C."/>
            <person name="Kiss H."/>
            <person name="Chain P."/>
            <person name="Han C."/>
            <person name="Brettin T."/>
            <person name="Detter J.C."/>
            <person name="Schuler E."/>
            <person name="Goker M."/>
            <person name="Rohde M."/>
            <person name="Bristow J."/>
            <person name="Eisen J.A."/>
            <person name="Markowitz V."/>
            <person name="Hugenholtz P."/>
            <person name="Kyrpides N.C."/>
            <person name="Klenk H.P."/>
        </authorList>
    </citation>
    <scope>NUCLEOTIDE SEQUENCE [LARGE SCALE GENOMIC DNA]</scope>
    <source>
        <strain evidence="7 8">DSM 5692</strain>
    </source>
</reference>
<proteinExistence type="predicted"/>
<evidence type="ECO:0000313" key="7">
    <source>
        <dbReference type="EMBL" id="ACV69093.1"/>
    </source>
</evidence>
<dbReference type="PANTHER" id="PTHR43255">
    <property type="entry name" value="IRON-SULFUR-BINDING OXIDOREDUCTASE FADF-RELATED-RELATED"/>
    <property type="match status" value="1"/>
</dbReference>
<dbReference type="AlphaFoldDB" id="C8X3U6"/>
<dbReference type="InterPro" id="IPR017896">
    <property type="entry name" value="4Fe4S_Fe-S-bd"/>
</dbReference>
<dbReference type="NCBIfam" id="NF045663">
    <property type="entry name" value="diclust_near_Sec"/>
    <property type="match status" value="1"/>
</dbReference>
<dbReference type="RefSeq" id="WP_015752236.1">
    <property type="nucleotide sequence ID" value="NC_013223.1"/>
</dbReference>
<dbReference type="Gene3D" id="3.50.50.60">
    <property type="entry name" value="FAD/NAD(P)-binding domain"/>
    <property type="match status" value="1"/>
</dbReference>
<dbReference type="Gene3D" id="1.10.1060.10">
    <property type="entry name" value="Alpha-helical ferredoxin"/>
    <property type="match status" value="2"/>
</dbReference>
<dbReference type="EMBL" id="CP001734">
    <property type="protein sequence ID" value="ACV69093.1"/>
    <property type="molecule type" value="Genomic_DNA"/>
</dbReference>
<evidence type="ECO:0000256" key="4">
    <source>
        <dbReference type="ARBA" id="ARBA00023004"/>
    </source>
</evidence>
<dbReference type="InterPro" id="IPR051460">
    <property type="entry name" value="HdrC_iron-sulfur_subunit"/>
</dbReference>
<organism evidence="7 8">
    <name type="scientific">Desulfohalobium retbaense (strain ATCC 49708 / DSM 5692 / JCM 16813 / HR100)</name>
    <dbReference type="NCBI Taxonomy" id="485915"/>
    <lineage>
        <taxon>Bacteria</taxon>
        <taxon>Pseudomonadati</taxon>
        <taxon>Thermodesulfobacteriota</taxon>
        <taxon>Desulfovibrionia</taxon>
        <taxon>Desulfovibrionales</taxon>
        <taxon>Desulfohalobiaceae</taxon>
        <taxon>Desulfohalobium</taxon>
    </lineage>
</organism>
<evidence type="ECO:0000259" key="6">
    <source>
        <dbReference type="PROSITE" id="PS51379"/>
    </source>
</evidence>
<evidence type="ECO:0000256" key="2">
    <source>
        <dbReference type="ARBA" id="ARBA00022723"/>
    </source>
</evidence>
<dbReference type="GO" id="GO:0051539">
    <property type="term" value="F:4 iron, 4 sulfur cluster binding"/>
    <property type="evidence" value="ECO:0007669"/>
    <property type="project" value="UniProtKB-KW"/>
</dbReference>
<feature type="domain" description="4Fe-4S ferredoxin-type" evidence="6">
    <location>
        <begin position="348"/>
        <end position="377"/>
    </location>
</feature>
<dbReference type="GO" id="GO:0005886">
    <property type="term" value="C:plasma membrane"/>
    <property type="evidence" value="ECO:0007669"/>
    <property type="project" value="TreeGrafter"/>
</dbReference>
<dbReference type="Pfam" id="PF14691">
    <property type="entry name" value="Fer4_20"/>
    <property type="match status" value="1"/>
</dbReference>
<feature type="domain" description="4Fe-4S ferredoxin-type" evidence="6">
    <location>
        <begin position="299"/>
        <end position="333"/>
    </location>
</feature>
<dbReference type="Pfam" id="PF13534">
    <property type="entry name" value="Fer4_17"/>
    <property type="match status" value="1"/>
</dbReference>
<dbReference type="InterPro" id="IPR017900">
    <property type="entry name" value="4Fe4S_Fe_S_CS"/>
</dbReference>
<keyword evidence="8" id="KW-1185">Reference proteome</keyword>
<dbReference type="GO" id="GO:0046872">
    <property type="term" value="F:metal ion binding"/>
    <property type="evidence" value="ECO:0007669"/>
    <property type="project" value="UniProtKB-KW"/>
</dbReference>
<protein>
    <submittedName>
        <fullName evidence="7">4Fe-4S ferredoxin iron-sulfur binding domain-containing protein</fullName>
    </submittedName>
</protein>
<dbReference type="Proteomes" id="UP000001052">
    <property type="component" value="Chromosome"/>
</dbReference>
<dbReference type="GO" id="GO:0016491">
    <property type="term" value="F:oxidoreductase activity"/>
    <property type="evidence" value="ECO:0007669"/>
    <property type="project" value="UniProtKB-KW"/>
</dbReference>
<dbReference type="InterPro" id="IPR028261">
    <property type="entry name" value="DPD_II"/>
</dbReference>
<dbReference type="InterPro" id="IPR004017">
    <property type="entry name" value="Cys_rich_dom"/>
</dbReference>
<reference evidence="8" key="1">
    <citation type="submission" date="2009-09" db="EMBL/GenBank/DDBJ databases">
        <title>The complete chromosome of Desulfohalobium retbaense DSM 5692.</title>
        <authorList>
            <consortium name="US DOE Joint Genome Institute (JGI-PGF)"/>
            <person name="Lucas S."/>
            <person name="Copeland A."/>
            <person name="Lapidus A."/>
            <person name="Glavina del Rio T."/>
            <person name="Dalin E."/>
            <person name="Tice H."/>
            <person name="Bruce D."/>
            <person name="Goodwin L."/>
            <person name="Pitluck S."/>
            <person name="Kyrpides N."/>
            <person name="Mavromatis K."/>
            <person name="Ivanova N."/>
            <person name="Mikhailova N."/>
            <person name="Munk A.C."/>
            <person name="Brettin T."/>
            <person name="Detter J.C."/>
            <person name="Han C."/>
            <person name="Tapia R."/>
            <person name="Larimer F."/>
            <person name="Land M."/>
            <person name="Hauser L."/>
            <person name="Markowitz V."/>
            <person name="Cheng J.-F."/>
            <person name="Hugenholtz P."/>
            <person name="Woyke T."/>
            <person name="Wu D."/>
            <person name="Spring S."/>
            <person name="Klenk H.-P."/>
            <person name="Eisen J.A."/>
        </authorList>
    </citation>
    <scope>NUCLEOTIDE SEQUENCE [LARGE SCALE GENOMIC DNA]</scope>
    <source>
        <strain evidence="8">DSM 5692</strain>
    </source>
</reference>
<dbReference type="PROSITE" id="PS00198">
    <property type="entry name" value="4FE4S_FER_1"/>
    <property type="match status" value="1"/>
</dbReference>
<keyword evidence="4" id="KW-0408">Iron</keyword>